<protein>
    <recommendedName>
        <fullName evidence="3">SsrA-binding protein</fullName>
    </recommendedName>
    <alternativeName>
        <fullName evidence="3">Small protein B</fullName>
    </alternativeName>
</protein>
<keyword evidence="5" id="KW-1185">Reference proteome</keyword>
<dbReference type="Pfam" id="PF01668">
    <property type="entry name" value="SmpB"/>
    <property type="match status" value="1"/>
</dbReference>
<dbReference type="InterPro" id="IPR020081">
    <property type="entry name" value="SsrA-bd_prot_CS"/>
</dbReference>
<evidence type="ECO:0000256" key="3">
    <source>
        <dbReference type="HAMAP-Rule" id="MF_00023"/>
    </source>
</evidence>
<name>A0A6M4JAY9_9MOLU</name>
<organism evidence="4 5">
    <name type="scientific">Mycoplasma miroungirhinis</name>
    <dbReference type="NCBI Taxonomy" id="754516"/>
    <lineage>
        <taxon>Bacteria</taxon>
        <taxon>Bacillati</taxon>
        <taxon>Mycoplasmatota</taxon>
        <taxon>Mollicutes</taxon>
        <taxon>Mycoplasmataceae</taxon>
        <taxon>Mycoplasma</taxon>
    </lineage>
</organism>
<dbReference type="GO" id="GO:0070929">
    <property type="term" value="P:trans-translation"/>
    <property type="evidence" value="ECO:0007669"/>
    <property type="project" value="UniProtKB-UniRule"/>
</dbReference>
<dbReference type="AlphaFoldDB" id="A0A6M4JAY9"/>
<dbReference type="InterPro" id="IPR000037">
    <property type="entry name" value="SsrA-bd_prot"/>
</dbReference>
<comment type="subcellular location">
    <subcellularLocation>
        <location evidence="3">Cytoplasm</location>
    </subcellularLocation>
    <text evidence="3">The tmRNA-SmpB complex associates with stalled 70S ribosomes.</text>
</comment>
<evidence type="ECO:0000313" key="5">
    <source>
        <dbReference type="Proteomes" id="UP000502118"/>
    </source>
</evidence>
<evidence type="ECO:0000313" key="4">
    <source>
        <dbReference type="EMBL" id="QJR44143.1"/>
    </source>
</evidence>
<dbReference type="NCBIfam" id="TIGR00086">
    <property type="entry name" value="smpB"/>
    <property type="match status" value="1"/>
</dbReference>
<dbReference type="Gene3D" id="2.40.280.10">
    <property type="match status" value="1"/>
</dbReference>
<dbReference type="NCBIfam" id="NF003843">
    <property type="entry name" value="PRK05422.1"/>
    <property type="match status" value="1"/>
</dbReference>
<evidence type="ECO:0000256" key="2">
    <source>
        <dbReference type="ARBA" id="ARBA00022884"/>
    </source>
</evidence>
<keyword evidence="1 3" id="KW-0963">Cytoplasm</keyword>
<keyword evidence="2 3" id="KW-0694">RNA-binding</keyword>
<dbReference type="HAMAP" id="MF_00023">
    <property type="entry name" value="SmpB"/>
    <property type="match status" value="1"/>
</dbReference>
<dbReference type="PANTHER" id="PTHR30308:SF2">
    <property type="entry name" value="SSRA-BINDING PROTEIN"/>
    <property type="match status" value="1"/>
</dbReference>
<dbReference type="GO" id="GO:0003723">
    <property type="term" value="F:RNA binding"/>
    <property type="evidence" value="ECO:0007669"/>
    <property type="project" value="UniProtKB-UniRule"/>
</dbReference>
<dbReference type="KEGG" id="mmio:HLA92_01700"/>
<reference evidence="4 5" key="1">
    <citation type="submission" date="2020-05" db="EMBL/GenBank/DDBJ databases">
        <title>Novel Mycoplasma species detected in Mirounga angustirostris (northern elephant seal) from the USA.</title>
        <authorList>
            <person name="Volokhov D.V."/>
        </authorList>
    </citation>
    <scope>NUCLEOTIDE SEQUENCE [LARGE SCALE GENOMIC DNA]</scope>
    <source>
        <strain evidence="4 5">Mirounga ES2806-NAS</strain>
    </source>
</reference>
<dbReference type="RefSeq" id="WP_171112919.1">
    <property type="nucleotide sequence ID" value="NZ_CP053097.1"/>
</dbReference>
<dbReference type="PROSITE" id="PS01317">
    <property type="entry name" value="SSRP"/>
    <property type="match status" value="1"/>
</dbReference>
<dbReference type="PANTHER" id="PTHR30308">
    <property type="entry name" value="TMRNA-BINDING COMPONENT OF TRANS-TRANSLATION TAGGING COMPLEX"/>
    <property type="match status" value="1"/>
</dbReference>
<comment type="similarity">
    <text evidence="3">Belongs to the SmpB family.</text>
</comment>
<evidence type="ECO:0000256" key="1">
    <source>
        <dbReference type="ARBA" id="ARBA00022490"/>
    </source>
</evidence>
<comment type="function">
    <text evidence="3">Required for rescue of stalled ribosomes mediated by trans-translation. Binds to transfer-messenger RNA (tmRNA), required for stable association of tmRNA with ribosomes. tmRNA and SmpB together mimic tRNA shape, replacing the anticodon stem-loop with SmpB. tmRNA is encoded by the ssrA gene; the 2 termini fold to resemble tRNA(Ala) and it encodes a 'tag peptide', a short internal open reading frame. During trans-translation Ala-aminoacylated tmRNA acts like a tRNA, entering the A-site of stalled ribosomes, displacing the stalled mRNA. The ribosome then switches to translate the ORF on the tmRNA; the nascent peptide is terminated with the 'tag peptide' encoded by the tmRNA and targeted for degradation. The ribosome is freed to recommence translation, which seems to be the essential function of trans-translation.</text>
</comment>
<dbReference type="CDD" id="cd09294">
    <property type="entry name" value="SmpB"/>
    <property type="match status" value="1"/>
</dbReference>
<dbReference type="EMBL" id="CP053097">
    <property type="protein sequence ID" value="QJR44143.1"/>
    <property type="molecule type" value="Genomic_DNA"/>
</dbReference>
<accession>A0A6M4JAY9</accession>
<sequence length="145" mass="17516">MKIIAKNKFSQAEYNIIDTYECGISLEGWEVKSIRQGNVNLKNAFCSIKDSEMWINNMHISQYMLVKADFERPRKLLLHKNEIYRIMSKKDQLSLQIIPSMIYWKENHIKIEILLVKHLKIHDKRQKIIKKEQDMKMKKILNYYK</sequence>
<dbReference type="SUPFAM" id="SSF74982">
    <property type="entry name" value="Small protein B (SmpB)"/>
    <property type="match status" value="1"/>
</dbReference>
<gene>
    <name evidence="3 4" type="primary">smpB</name>
    <name evidence="4" type="ORF">HLA92_01700</name>
</gene>
<dbReference type="GO" id="GO:0005829">
    <property type="term" value="C:cytosol"/>
    <property type="evidence" value="ECO:0007669"/>
    <property type="project" value="TreeGrafter"/>
</dbReference>
<dbReference type="GO" id="GO:0070930">
    <property type="term" value="P:trans-translation-dependent protein tagging"/>
    <property type="evidence" value="ECO:0007669"/>
    <property type="project" value="TreeGrafter"/>
</dbReference>
<dbReference type="InterPro" id="IPR023620">
    <property type="entry name" value="SmpB"/>
</dbReference>
<proteinExistence type="inferred from homology"/>
<dbReference type="Proteomes" id="UP000502118">
    <property type="component" value="Chromosome"/>
</dbReference>